<keyword evidence="1" id="KW-0378">Hydrolase</keyword>
<dbReference type="Proteomes" id="UP000326678">
    <property type="component" value="Chromosome Gxm1"/>
</dbReference>
<keyword evidence="2" id="KW-1185">Reference proteome</keyword>
<sequence length="326" mass="35557">MTVRAFFEAAKVEGVQSPYDTIHLKILYPAQIPDQLEKGRVIEPANPEKAPFPVVIFFNGYNCDAQQYQWLAVKLAERGLVVVLFNWITENLPGVISLTPGVDFEKMKPTIYPTAPTALALPALLTKLEQLQNQGVLAGMLDLQRIILGGHSAGGLVSLTNADPRFFPGVVASFSYGASSRGLLIIGYEPGTILPLPDSLPLLLMGGTRDGFMLTSSELYDVSPGDATLPVARTFQEAIAGGRNDSYLVILEGANHFSIVDEPDSTTVTPSLDLKATQSQEDLRLLMSEIIGLFIDTYVRHQPEASQELEQLLNSANPLIKSFERK</sequence>
<dbReference type="EMBL" id="CP045226">
    <property type="protein sequence ID" value="QFS48703.1"/>
    <property type="molecule type" value="Genomic_DNA"/>
</dbReference>
<accession>A0A5P8W7D7</accession>
<dbReference type="GO" id="GO:0047746">
    <property type="term" value="F:chlorophyllase activity"/>
    <property type="evidence" value="ECO:0007669"/>
    <property type="project" value="TreeGrafter"/>
</dbReference>
<dbReference type="InterPro" id="IPR029058">
    <property type="entry name" value="AB_hydrolase_fold"/>
</dbReference>
<dbReference type="KEGG" id="nsh:GXM_06197"/>
<dbReference type="Gene3D" id="3.40.50.1820">
    <property type="entry name" value="alpha/beta hydrolase"/>
    <property type="match status" value="1"/>
</dbReference>
<reference evidence="1 2" key="1">
    <citation type="submission" date="2019-10" db="EMBL/GenBank/DDBJ databases">
        <title>Genomic and transcriptomic insights into the perfect genentic adaptation of a filamentous nitrogen-fixing cyanobacterium to rice fields.</title>
        <authorList>
            <person name="Chen Z."/>
        </authorList>
    </citation>
    <scope>NUCLEOTIDE SEQUENCE [LARGE SCALE GENOMIC DNA]</scope>
    <source>
        <strain evidence="1">CCNUC1</strain>
    </source>
</reference>
<dbReference type="AlphaFoldDB" id="A0A5P8W7D7"/>
<dbReference type="RefSeq" id="WP_152590317.1">
    <property type="nucleotide sequence ID" value="NZ_CP045226.1"/>
</dbReference>
<evidence type="ECO:0000313" key="2">
    <source>
        <dbReference type="Proteomes" id="UP000326678"/>
    </source>
</evidence>
<dbReference type="SUPFAM" id="SSF53474">
    <property type="entry name" value="alpha/beta-Hydrolases"/>
    <property type="match status" value="1"/>
</dbReference>
<proteinExistence type="predicted"/>
<dbReference type="PANTHER" id="PTHR33428:SF2">
    <property type="entry name" value="CHLOROPHYLLASE-2"/>
    <property type="match status" value="1"/>
</dbReference>
<dbReference type="PANTHER" id="PTHR33428">
    <property type="entry name" value="CHLOROPHYLLASE-2, CHLOROPLASTIC"/>
    <property type="match status" value="1"/>
</dbReference>
<evidence type="ECO:0000313" key="1">
    <source>
        <dbReference type="EMBL" id="QFS48703.1"/>
    </source>
</evidence>
<protein>
    <submittedName>
        <fullName evidence="1">Dienelactone hydrolase</fullName>
    </submittedName>
</protein>
<organism evidence="1 2">
    <name type="scientific">Nostoc sphaeroides CCNUC1</name>
    <dbReference type="NCBI Taxonomy" id="2653204"/>
    <lineage>
        <taxon>Bacteria</taxon>
        <taxon>Bacillati</taxon>
        <taxon>Cyanobacteriota</taxon>
        <taxon>Cyanophyceae</taxon>
        <taxon>Nostocales</taxon>
        <taxon>Nostocaceae</taxon>
        <taxon>Nostoc</taxon>
    </lineage>
</organism>
<dbReference type="GO" id="GO:0015996">
    <property type="term" value="P:chlorophyll catabolic process"/>
    <property type="evidence" value="ECO:0007669"/>
    <property type="project" value="TreeGrafter"/>
</dbReference>
<gene>
    <name evidence="1" type="ORF">GXM_06197</name>
</gene>
<name>A0A5P8W7D7_9NOSO</name>